<dbReference type="PANTHER" id="PTHR43612:SF3">
    <property type="entry name" value="TRIFUNCTIONAL ENZYME SUBUNIT ALPHA, MITOCHONDRIAL"/>
    <property type="match status" value="1"/>
</dbReference>
<evidence type="ECO:0000259" key="14">
    <source>
        <dbReference type="Pfam" id="PF00725"/>
    </source>
</evidence>
<dbReference type="InterPro" id="IPR006108">
    <property type="entry name" value="3HC_DH_C"/>
</dbReference>
<dbReference type="InterPro" id="IPR008927">
    <property type="entry name" value="6-PGluconate_DH-like_C_sf"/>
</dbReference>
<dbReference type="SUPFAM" id="SSF51735">
    <property type="entry name" value="NAD(P)-binding Rossmann-fold domains"/>
    <property type="match status" value="1"/>
</dbReference>
<accession>A0AAE3HQ50</accession>
<evidence type="ECO:0000256" key="7">
    <source>
        <dbReference type="ARBA" id="ARBA00022963"/>
    </source>
</evidence>
<comment type="similarity">
    <text evidence="4">Belongs to the 3-hydroxyacyl-CoA dehydrogenase family.</text>
</comment>
<dbReference type="Proteomes" id="UP000051494">
    <property type="component" value="Unassembled WGS sequence"/>
</dbReference>
<comment type="similarity">
    <text evidence="2">In the central section; belongs to the 3-hydroxyacyl-CoA dehydrogenase family.</text>
</comment>
<dbReference type="SUPFAM" id="SSF52096">
    <property type="entry name" value="ClpP/crotonase"/>
    <property type="match status" value="1"/>
</dbReference>
<evidence type="ECO:0000256" key="2">
    <source>
        <dbReference type="ARBA" id="ARBA00007005"/>
    </source>
</evidence>
<dbReference type="EMBL" id="LKHV02000001">
    <property type="protein sequence ID" value="MCS5708025.1"/>
    <property type="molecule type" value="Genomic_DNA"/>
</dbReference>
<dbReference type="GO" id="GO:0006635">
    <property type="term" value="P:fatty acid beta-oxidation"/>
    <property type="evidence" value="ECO:0007669"/>
    <property type="project" value="TreeGrafter"/>
</dbReference>
<dbReference type="Pfam" id="PF00378">
    <property type="entry name" value="ECH_1"/>
    <property type="match status" value="1"/>
</dbReference>
<evidence type="ECO:0000259" key="15">
    <source>
        <dbReference type="Pfam" id="PF02737"/>
    </source>
</evidence>
<feature type="domain" description="3-hydroxyacyl-CoA dehydrogenase NAD binding" evidence="15">
    <location>
        <begin position="312"/>
        <end position="485"/>
    </location>
</feature>
<dbReference type="InterPro" id="IPR006176">
    <property type="entry name" value="3-OHacyl-CoA_DH_NAD-bd"/>
</dbReference>
<dbReference type="Pfam" id="PF02737">
    <property type="entry name" value="3HCDH_N"/>
    <property type="match status" value="1"/>
</dbReference>
<dbReference type="CDD" id="cd06558">
    <property type="entry name" value="crotonase-like"/>
    <property type="match status" value="1"/>
</dbReference>
<keyword evidence="10" id="KW-0443">Lipid metabolism</keyword>
<comment type="caution">
    <text evidence="16">The sequence shown here is derived from an EMBL/GenBank/DDBJ whole genome shotgun (WGS) entry which is preliminary data.</text>
</comment>
<evidence type="ECO:0000256" key="10">
    <source>
        <dbReference type="ARBA" id="ARBA00023098"/>
    </source>
</evidence>
<name>A0AAE3HQ50_9GAMM</name>
<keyword evidence="9" id="KW-0520">NAD</keyword>
<keyword evidence="11" id="KW-0456">Lyase</keyword>
<dbReference type="RefSeq" id="WP_057625252.1">
    <property type="nucleotide sequence ID" value="NZ_LKHV02000001.1"/>
</dbReference>
<dbReference type="GO" id="GO:0070403">
    <property type="term" value="F:NAD+ binding"/>
    <property type="evidence" value="ECO:0007669"/>
    <property type="project" value="InterPro"/>
</dbReference>
<evidence type="ECO:0000256" key="4">
    <source>
        <dbReference type="ARBA" id="ARBA00009463"/>
    </source>
</evidence>
<dbReference type="InterPro" id="IPR001753">
    <property type="entry name" value="Enoyl-CoA_hydra/iso"/>
</dbReference>
<dbReference type="PANTHER" id="PTHR43612">
    <property type="entry name" value="TRIFUNCTIONAL ENZYME SUBUNIT ALPHA"/>
    <property type="match status" value="1"/>
</dbReference>
<evidence type="ECO:0000256" key="12">
    <source>
        <dbReference type="ARBA" id="ARBA00023268"/>
    </source>
</evidence>
<comment type="catalytic activity">
    <reaction evidence="13">
        <text>a (3S)-3-hydroxyacyl-CoA + NAD(+) = a 3-oxoacyl-CoA + NADH + H(+)</text>
        <dbReference type="Rhea" id="RHEA:22432"/>
        <dbReference type="ChEBI" id="CHEBI:15378"/>
        <dbReference type="ChEBI" id="CHEBI:57318"/>
        <dbReference type="ChEBI" id="CHEBI:57540"/>
        <dbReference type="ChEBI" id="CHEBI:57945"/>
        <dbReference type="ChEBI" id="CHEBI:90726"/>
        <dbReference type="EC" id="1.1.1.35"/>
    </reaction>
</comment>
<dbReference type="InterPro" id="IPR006180">
    <property type="entry name" value="3-OHacyl-CoA_DH_CS"/>
</dbReference>
<gene>
    <name evidence="16" type="ORF">CC99x_003815</name>
</gene>
<evidence type="ECO:0000256" key="8">
    <source>
        <dbReference type="ARBA" id="ARBA00023002"/>
    </source>
</evidence>
<organism evidence="16 17">
    <name type="scientific">Candidatus Berkiella cookevillensis</name>
    <dbReference type="NCBI Taxonomy" id="437022"/>
    <lineage>
        <taxon>Bacteria</taxon>
        <taxon>Pseudomonadati</taxon>
        <taxon>Pseudomonadota</taxon>
        <taxon>Gammaproteobacteria</taxon>
        <taxon>Candidatus Berkiellales</taxon>
        <taxon>Candidatus Berkiellaceae</taxon>
        <taxon>Candidatus Berkiella</taxon>
    </lineage>
</organism>
<dbReference type="Gene3D" id="1.10.1040.10">
    <property type="entry name" value="N-(1-d-carboxylethyl)-l-norvaline Dehydrogenase, domain 2"/>
    <property type="match status" value="2"/>
</dbReference>
<dbReference type="Gene3D" id="3.90.226.10">
    <property type="entry name" value="2-enoyl-CoA Hydratase, Chain A, domain 1"/>
    <property type="match status" value="1"/>
</dbReference>
<evidence type="ECO:0000256" key="3">
    <source>
        <dbReference type="ARBA" id="ARBA00008750"/>
    </source>
</evidence>
<evidence type="ECO:0000256" key="11">
    <source>
        <dbReference type="ARBA" id="ARBA00023239"/>
    </source>
</evidence>
<dbReference type="AlphaFoldDB" id="A0AAE3HQ50"/>
<dbReference type="GO" id="GO:0016509">
    <property type="term" value="F:long-chain (3S)-3-hydroxyacyl-CoA dehydrogenase (NAD+) activity"/>
    <property type="evidence" value="ECO:0007669"/>
    <property type="project" value="TreeGrafter"/>
</dbReference>
<evidence type="ECO:0000313" key="17">
    <source>
        <dbReference type="Proteomes" id="UP000051494"/>
    </source>
</evidence>
<evidence type="ECO:0000256" key="13">
    <source>
        <dbReference type="ARBA" id="ARBA00049556"/>
    </source>
</evidence>
<sequence length="684" mass="75646">MEQNMTGQYEHWKLDIDNQDIAWLTLDRSDSAVNSLNEPVLREFDHILNLLGQKKQAKAVIIQSGKKTGFIVGADISQFKQLSSADEATQLIKKGQEIFNKLENLPIPTIALISGFCLGGGLELALACTYRIAEDSGKTKLGLPEVKLGIHPGWGGTVRLPKLTGAMTAMDIILTGKNLRPKVAKKLGVVHEAVPKRLLKQAALVYALNPPKQSKPSLFIKLQNVQWVRPILGKLFRAQLKKKIKEKHYPAPFKVVKNWINYNVYADKAMHKEAESIGSLLVSDTSKNLVKVFFMQEKLKGLARGVDFSVNHVHVVGAGVMGGDIAAWCAIKGLKVTLQDQSPQFIGGAIKRAYDLAQKILKEKHLVQAAMDRLNPDVEGYGIAHADVIIEAITEKLEAKQNLFKMLEEQAKPEAILATNTSTIPLEEISSVLKKPGRLVGIHFFNPVSKMPLVEVVHGKNTVQRVIENAVYFVKKIDKLPLPVKSSPGFLVNRILFPYMLEAVALLEEGISGPMIDKAAVDFGMPMGPIELADTVGLDVCLNALEKMSGFLDIKVPEKLRDYVKRGDLGRKTGKGFYHYKNGKCQKPKISKSESMPSDTTDRLMFRLLNEAVACLREGIVENSELLDAGCIFGFGFAPFRGGPMNYIRNQGEERMLKQLEDLESRYGNRFAADEGWQKSGAVA</sequence>
<dbReference type="InterPro" id="IPR036291">
    <property type="entry name" value="NAD(P)-bd_dom_sf"/>
</dbReference>
<evidence type="ECO:0000256" key="5">
    <source>
        <dbReference type="ARBA" id="ARBA00012076"/>
    </source>
</evidence>
<reference evidence="16" key="2">
    <citation type="submission" date="2021-06" db="EMBL/GenBank/DDBJ databases">
        <title>Genomic Description and Analysis of Intracellular Bacteria, Candidatus Berkiella cookevillensis and Candidatus Berkiella aquae.</title>
        <authorList>
            <person name="Kidane D.T."/>
            <person name="Mehari Y.T."/>
            <person name="Rice F.C."/>
            <person name="Arivett B.A."/>
            <person name="Farone A.L."/>
            <person name="Berk S.G."/>
            <person name="Farone M.B."/>
        </authorList>
    </citation>
    <scope>NUCLEOTIDE SEQUENCE</scope>
    <source>
        <strain evidence="16">CC99</strain>
    </source>
</reference>
<dbReference type="SUPFAM" id="SSF48179">
    <property type="entry name" value="6-phosphogluconate dehydrogenase C-terminal domain-like"/>
    <property type="match status" value="2"/>
</dbReference>
<dbReference type="InterPro" id="IPR029045">
    <property type="entry name" value="ClpP/crotonase-like_dom_sf"/>
</dbReference>
<dbReference type="InterPro" id="IPR013328">
    <property type="entry name" value="6PGD_dom2"/>
</dbReference>
<evidence type="ECO:0000256" key="1">
    <source>
        <dbReference type="ARBA" id="ARBA00005005"/>
    </source>
</evidence>
<evidence type="ECO:0000256" key="9">
    <source>
        <dbReference type="ARBA" id="ARBA00023027"/>
    </source>
</evidence>
<dbReference type="FunFam" id="3.40.50.720:FF:000009">
    <property type="entry name" value="Fatty oxidation complex, alpha subunit"/>
    <property type="match status" value="1"/>
</dbReference>
<dbReference type="PROSITE" id="PS00067">
    <property type="entry name" value="3HCDH"/>
    <property type="match status" value="1"/>
</dbReference>
<comment type="pathway">
    <text evidence="1">Lipid metabolism; fatty acid beta-oxidation.</text>
</comment>
<keyword evidence="8" id="KW-0560">Oxidoreductase</keyword>
<feature type="domain" description="3-hydroxyacyl-CoA dehydrogenase C-terminal" evidence="14">
    <location>
        <begin position="489"/>
        <end position="580"/>
    </location>
</feature>
<protein>
    <recommendedName>
        <fullName evidence="5">enoyl-CoA hydratase</fullName>
        <ecNumber evidence="5">4.2.1.17</ecNumber>
    </recommendedName>
</protein>
<dbReference type="Gene3D" id="3.40.50.720">
    <property type="entry name" value="NAD(P)-binding Rossmann-like Domain"/>
    <property type="match status" value="1"/>
</dbReference>
<dbReference type="GO" id="GO:0004300">
    <property type="term" value="F:enoyl-CoA hydratase activity"/>
    <property type="evidence" value="ECO:0007669"/>
    <property type="project" value="UniProtKB-EC"/>
</dbReference>
<dbReference type="InterPro" id="IPR050136">
    <property type="entry name" value="FA_oxidation_alpha_subunit"/>
</dbReference>
<dbReference type="FunFam" id="3.90.226.10:FF:000011">
    <property type="entry name" value="Fatty acid oxidation complex subunit alpha"/>
    <property type="match status" value="1"/>
</dbReference>
<keyword evidence="6" id="KW-0276">Fatty acid metabolism</keyword>
<comment type="similarity">
    <text evidence="3">In the N-terminal section; belongs to the enoyl-CoA hydratase/isomerase family.</text>
</comment>
<keyword evidence="12" id="KW-0511">Multifunctional enzyme</keyword>
<evidence type="ECO:0000256" key="6">
    <source>
        <dbReference type="ARBA" id="ARBA00022832"/>
    </source>
</evidence>
<dbReference type="EC" id="4.2.1.17" evidence="5"/>
<keyword evidence="7" id="KW-0442">Lipid degradation</keyword>
<proteinExistence type="inferred from homology"/>
<dbReference type="Pfam" id="PF00725">
    <property type="entry name" value="3HCDH"/>
    <property type="match status" value="1"/>
</dbReference>
<reference evidence="16" key="1">
    <citation type="journal article" date="2016" name="Genome Announc.">
        <title>Draft Genome Sequences of Two Novel Amoeba-Resistant Intranuclear Bacteria, 'Candidatus Berkiella cookevillensis' and 'Candidatus Berkiella aquae'.</title>
        <authorList>
            <person name="Mehari Y.T."/>
            <person name="Arivett B.A."/>
            <person name="Farone A.L."/>
            <person name="Gunderson J.H."/>
            <person name="Farone M.B."/>
        </authorList>
    </citation>
    <scope>NUCLEOTIDE SEQUENCE</scope>
    <source>
        <strain evidence="16">CC99</strain>
    </source>
</reference>
<keyword evidence="17" id="KW-1185">Reference proteome</keyword>
<evidence type="ECO:0000313" key="16">
    <source>
        <dbReference type="EMBL" id="MCS5708025.1"/>
    </source>
</evidence>